<dbReference type="InterPro" id="IPR035919">
    <property type="entry name" value="EAL_sf"/>
</dbReference>
<dbReference type="Gene3D" id="3.20.20.450">
    <property type="entry name" value="EAL domain"/>
    <property type="match status" value="1"/>
</dbReference>
<protein>
    <submittedName>
        <fullName evidence="4">Diguanylate cyclase</fullName>
    </submittedName>
</protein>
<dbReference type="GO" id="GO:0000160">
    <property type="term" value="P:phosphorelay signal transduction system"/>
    <property type="evidence" value="ECO:0007669"/>
    <property type="project" value="InterPro"/>
</dbReference>
<dbReference type="GO" id="GO:0071111">
    <property type="term" value="F:cyclic-guanylate-specific phosphodiesterase activity"/>
    <property type="evidence" value="ECO:0007669"/>
    <property type="project" value="InterPro"/>
</dbReference>
<keyword evidence="1" id="KW-0597">Phosphoprotein</keyword>
<dbReference type="RefSeq" id="WP_017740453.1">
    <property type="nucleotide sequence ID" value="NZ_KQ976354.1"/>
</dbReference>
<reference evidence="4 5" key="1">
    <citation type="journal article" date="2013" name="Genome Biol. Evol.">
        <title>Genomes of Stigonematalean cyanobacteria (subsection V) and the evolution of oxygenic photosynthesis from prokaryotes to plastids.</title>
        <authorList>
            <person name="Dagan T."/>
            <person name="Roettger M."/>
            <person name="Stucken K."/>
            <person name="Landan G."/>
            <person name="Koch R."/>
            <person name="Major P."/>
            <person name="Gould S.B."/>
            <person name="Goremykin V.V."/>
            <person name="Rippka R."/>
            <person name="Tandeau de Marsac N."/>
            <person name="Gugger M."/>
            <person name="Lockhart P.J."/>
            <person name="Allen J.F."/>
            <person name="Brune I."/>
            <person name="Maus I."/>
            <person name="Puhler A."/>
            <person name="Martin W.F."/>
        </authorList>
    </citation>
    <scope>NUCLEOTIDE SEQUENCE [LARGE SCALE GENOMIC DNA]</scope>
    <source>
        <strain evidence="4 5">PCC 7110</strain>
    </source>
</reference>
<dbReference type="AlphaFoldDB" id="A0A139X3H3"/>
<dbReference type="Pfam" id="PF00563">
    <property type="entry name" value="EAL"/>
    <property type="match status" value="1"/>
</dbReference>
<feature type="domain" description="EAL" evidence="3">
    <location>
        <begin position="142"/>
        <end position="399"/>
    </location>
</feature>
<evidence type="ECO:0000259" key="2">
    <source>
        <dbReference type="PROSITE" id="PS50110"/>
    </source>
</evidence>
<dbReference type="InterPro" id="IPR001633">
    <property type="entry name" value="EAL_dom"/>
</dbReference>
<dbReference type="InterPro" id="IPR001789">
    <property type="entry name" value="Sig_transdc_resp-reg_receiver"/>
</dbReference>
<dbReference type="Proteomes" id="UP000076925">
    <property type="component" value="Unassembled WGS sequence"/>
</dbReference>
<dbReference type="CDD" id="cd01948">
    <property type="entry name" value="EAL"/>
    <property type="match status" value="1"/>
</dbReference>
<name>A0A139X3H3_9CYAN</name>
<dbReference type="SMART" id="SM00448">
    <property type="entry name" value="REC"/>
    <property type="match status" value="1"/>
</dbReference>
<gene>
    <name evidence="4" type="ORF">WA1_30940</name>
</gene>
<dbReference type="Gene3D" id="3.40.50.2300">
    <property type="match status" value="1"/>
</dbReference>
<organism evidence="4 5">
    <name type="scientific">Scytonema hofmannii PCC 7110</name>
    <dbReference type="NCBI Taxonomy" id="128403"/>
    <lineage>
        <taxon>Bacteria</taxon>
        <taxon>Bacillati</taxon>
        <taxon>Cyanobacteriota</taxon>
        <taxon>Cyanophyceae</taxon>
        <taxon>Nostocales</taxon>
        <taxon>Scytonemataceae</taxon>
        <taxon>Scytonema</taxon>
    </lineage>
</organism>
<evidence type="ECO:0000313" key="4">
    <source>
        <dbReference type="EMBL" id="KYC39172.1"/>
    </source>
</evidence>
<dbReference type="STRING" id="128403.WA1_30940"/>
<dbReference type="SUPFAM" id="SSF52172">
    <property type="entry name" value="CheY-like"/>
    <property type="match status" value="1"/>
</dbReference>
<keyword evidence="5" id="KW-1185">Reference proteome</keyword>
<dbReference type="InterPro" id="IPR011006">
    <property type="entry name" value="CheY-like_superfamily"/>
</dbReference>
<dbReference type="Pfam" id="PF00072">
    <property type="entry name" value="Response_reg"/>
    <property type="match status" value="1"/>
</dbReference>
<feature type="modified residue" description="4-aspartylphosphate" evidence="1">
    <location>
        <position position="52"/>
    </location>
</feature>
<dbReference type="PANTHER" id="PTHR33121:SF79">
    <property type="entry name" value="CYCLIC DI-GMP PHOSPHODIESTERASE PDED-RELATED"/>
    <property type="match status" value="1"/>
</dbReference>
<evidence type="ECO:0000313" key="5">
    <source>
        <dbReference type="Proteomes" id="UP000076925"/>
    </source>
</evidence>
<dbReference type="PANTHER" id="PTHR33121">
    <property type="entry name" value="CYCLIC DI-GMP PHOSPHODIESTERASE PDEF"/>
    <property type="match status" value="1"/>
</dbReference>
<evidence type="ECO:0000259" key="3">
    <source>
        <dbReference type="PROSITE" id="PS50883"/>
    </source>
</evidence>
<dbReference type="SUPFAM" id="SSF141868">
    <property type="entry name" value="EAL domain-like"/>
    <property type="match status" value="1"/>
</dbReference>
<proteinExistence type="predicted"/>
<sequence length="405" mass="45687">MIKILVIEDEESVRENILDLLEAENYDTISAANGKIGLQLAFSEAPDLVLCDLMMPEVDGYGVLTALREQIVTATIPFIFLTARSARSDFRQGMDLGADDYLTKPFTRAELLNAIVSRLSKQAILKQYIKPNYETKAISPEAQKLEMCLRHTLEQREFRQFQIYYQPIVDINSGKIIAAESLMRWQHPELGMVSPTQVIPLAESTGLIVPIGEWILRSVCKQTKLWHDAGFPFLHIAVNLSVCELMEPKFSQKIIKFLLNNNLVADRIGLELTESMIMQNVDCALQNIQEVNSLGVQIAIDDFGTGYSSLLYLKQLPINTLKIDRYFIQNVASDLQKAAITTALIQMAHNLNLKVIAEGVETEQELEFLRTHKCDAMQGFLFSRPLPASEFETMLIADKRLIVSC</sequence>
<accession>A0A139X3H3</accession>
<dbReference type="CDD" id="cd17574">
    <property type="entry name" value="REC_OmpR"/>
    <property type="match status" value="1"/>
</dbReference>
<dbReference type="EMBL" id="ANNX02000035">
    <property type="protein sequence ID" value="KYC39172.1"/>
    <property type="molecule type" value="Genomic_DNA"/>
</dbReference>
<comment type="caution">
    <text evidence="4">The sequence shown here is derived from an EMBL/GenBank/DDBJ whole genome shotgun (WGS) entry which is preliminary data.</text>
</comment>
<dbReference type="PROSITE" id="PS50883">
    <property type="entry name" value="EAL"/>
    <property type="match status" value="1"/>
</dbReference>
<feature type="domain" description="Response regulatory" evidence="2">
    <location>
        <begin position="3"/>
        <end position="119"/>
    </location>
</feature>
<evidence type="ECO:0000256" key="1">
    <source>
        <dbReference type="PROSITE-ProRule" id="PRU00169"/>
    </source>
</evidence>
<dbReference type="FunFam" id="3.20.20.450:FF:000001">
    <property type="entry name" value="Cyclic di-GMP phosphodiesterase yahA"/>
    <property type="match status" value="1"/>
</dbReference>
<dbReference type="InterPro" id="IPR050706">
    <property type="entry name" value="Cyclic-di-GMP_PDE-like"/>
</dbReference>
<dbReference type="OrthoDB" id="9787983at2"/>
<dbReference type="SMART" id="SM00052">
    <property type="entry name" value="EAL"/>
    <property type="match status" value="1"/>
</dbReference>
<dbReference type="PROSITE" id="PS50110">
    <property type="entry name" value="RESPONSE_REGULATORY"/>
    <property type="match status" value="1"/>
</dbReference>